<dbReference type="Gene3D" id="3.20.20.100">
    <property type="entry name" value="NADP-dependent oxidoreductase domain"/>
    <property type="match status" value="1"/>
</dbReference>
<name>A0A3R8RPM2_9MICO</name>
<reference evidence="2 3" key="1">
    <citation type="submission" date="2018-07" db="EMBL/GenBank/DDBJ databases">
        <title>Brachybacteriurn paraconglorneratum KCTC 9916.</title>
        <authorList>
            <person name="Li Y."/>
        </authorList>
    </citation>
    <scope>NUCLEOTIDE SEQUENCE [LARGE SCALE GENOMIC DNA]</scope>
    <source>
        <strain evidence="2 3">KCTC 9916</strain>
    </source>
</reference>
<evidence type="ECO:0000313" key="3">
    <source>
        <dbReference type="Proteomes" id="UP000274327"/>
    </source>
</evidence>
<dbReference type="Pfam" id="PF00248">
    <property type="entry name" value="Aldo_ket_red"/>
    <property type="match status" value="1"/>
</dbReference>
<evidence type="ECO:0000313" key="2">
    <source>
        <dbReference type="EMBL" id="RRR17595.1"/>
    </source>
</evidence>
<dbReference type="PANTHER" id="PTHR43364">
    <property type="entry name" value="NADH-SPECIFIC METHYLGLYOXAL REDUCTASE-RELATED"/>
    <property type="match status" value="1"/>
</dbReference>
<protein>
    <submittedName>
        <fullName evidence="2">Aldo/keto reductase</fullName>
    </submittedName>
</protein>
<dbReference type="GeneID" id="78122030"/>
<dbReference type="GO" id="GO:0005829">
    <property type="term" value="C:cytosol"/>
    <property type="evidence" value="ECO:0007669"/>
    <property type="project" value="TreeGrafter"/>
</dbReference>
<sequence length="321" mass="34495">MTSAPTASLTRLPRTDLEVLPLNLGGNTFGWTSDRETSFAVLDAFVAAGGSFIDTADAYAAWAEGSEGGDSETVLGEWFEARGNREEIVLATKVGAKPSRTGLSAANVEAALDESLERLRTDRIDLYYAHYDDEEVSIEEQVRIADGLVRSGRVRHLGLSNFSPERMREWFEVATREGLTVPVAIQPHYNLLARAAYEKDYAPIAREFDAAVMPYFSLASGLLTGKYRTKEDLEGRARKGMVEDNLTEDALAVVDVLTEVAATHDAEPASVAIAWLLAKGTTAPIASASTPEQLPALLAGTALELSAQDVAALDEASAPFA</sequence>
<evidence type="ECO:0000259" key="1">
    <source>
        <dbReference type="Pfam" id="PF00248"/>
    </source>
</evidence>
<dbReference type="AlphaFoldDB" id="A0A3R8RPM2"/>
<keyword evidence="3" id="KW-1185">Reference proteome</keyword>
<comment type="caution">
    <text evidence="2">The sequence shown here is derived from an EMBL/GenBank/DDBJ whole genome shotgun (WGS) entry which is preliminary data.</text>
</comment>
<gene>
    <name evidence="2" type="ORF">DS079_13485</name>
</gene>
<dbReference type="EMBL" id="QOCI01000012">
    <property type="protein sequence ID" value="RRR17595.1"/>
    <property type="molecule type" value="Genomic_DNA"/>
</dbReference>
<accession>A0A3R8RPM2</accession>
<feature type="domain" description="NADP-dependent oxidoreductase" evidence="1">
    <location>
        <begin position="22"/>
        <end position="317"/>
    </location>
</feature>
<dbReference type="RefSeq" id="WP_126988377.1">
    <property type="nucleotide sequence ID" value="NZ_JALXWX010000019.1"/>
</dbReference>
<dbReference type="PANTHER" id="PTHR43364:SF6">
    <property type="entry name" value="OXIDOREDUCTASE-RELATED"/>
    <property type="match status" value="1"/>
</dbReference>
<dbReference type="InterPro" id="IPR036812">
    <property type="entry name" value="NAD(P)_OxRdtase_dom_sf"/>
</dbReference>
<dbReference type="InterPro" id="IPR050523">
    <property type="entry name" value="AKR_Detox_Biosynth"/>
</dbReference>
<dbReference type="InterPro" id="IPR023210">
    <property type="entry name" value="NADP_OxRdtase_dom"/>
</dbReference>
<dbReference type="Proteomes" id="UP000274327">
    <property type="component" value="Unassembled WGS sequence"/>
</dbReference>
<dbReference type="CDD" id="cd19081">
    <property type="entry name" value="AKR_AKR9C1"/>
    <property type="match status" value="1"/>
</dbReference>
<dbReference type="SUPFAM" id="SSF51430">
    <property type="entry name" value="NAD(P)-linked oxidoreductase"/>
    <property type="match status" value="1"/>
</dbReference>
<proteinExistence type="predicted"/>
<organism evidence="2 3">
    <name type="scientific">Brachybacterium paraconglomeratum</name>
    <dbReference type="NCBI Taxonomy" id="173362"/>
    <lineage>
        <taxon>Bacteria</taxon>
        <taxon>Bacillati</taxon>
        <taxon>Actinomycetota</taxon>
        <taxon>Actinomycetes</taxon>
        <taxon>Micrococcales</taxon>
        <taxon>Dermabacteraceae</taxon>
        <taxon>Brachybacterium</taxon>
    </lineage>
</organism>